<dbReference type="Gene3D" id="2.40.50.90">
    <property type="match status" value="1"/>
</dbReference>
<dbReference type="SUPFAM" id="SSF50199">
    <property type="entry name" value="Staphylococcal nuclease"/>
    <property type="match status" value="1"/>
</dbReference>
<dbReference type="HOGENOM" id="CLU_911601_0_0_14"/>
<keyword evidence="2" id="KW-0449">Lipoprotein</keyword>
<name>A0A0A8ECA1_MESFC</name>
<feature type="domain" description="TNase-like" evidence="1">
    <location>
        <begin position="95"/>
        <end position="256"/>
    </location>
</feature>
<evidence type="ECO:0000313" key="2">
    <source>
        <dbReference type="EMBL" id="AJC49836.1"/>
    </source>
</evidence>
<dbReference type="EMBL" id="CP007585">
    <property type="protein sequence ID" value="AJC49836.1"/>
    <property type="molecule type" value="Genomic_DNA"/>
</dbReference>
<dbReference type="AlphaFoldDB" id="A0A0A8ECA1"/>
<dbReference type="InterPro" id="IPR016071">
    <property type="entry name" value="Staphylococal_nuclease_OB-fold"/>
</dbReference>
<dbReference type="RefSeq" id="WP_002557444.1">
    <property type="nucleotide sequence ID" value="NZ_CP007585.1"/>
</dbReference>
<dbReference type="Pfam" id="PF00565">
    <property type="entry name" value="SNase"/>
    <property type="match status" value="1"/>
</dbReference>
<dbReference type="KEGG" id="mfq:MYF_01555"/>
<dbReference type="STRING" id="743971.MYF_01555"/>
<dbReference type="Proteomes" id="UP000031129">
    <property type="component" value="Chromosome"/>
</dbReference>
<dbReference type="InterPro" id="IPR035437">
    <property type="entry name" value="SNase_OB-fold_sf"/>
</dbReference>
<protein>
    <submittedName>
        <fullName evidence="2">Lipoprotein</fullName>
    </submittedName>
</protein>
<evidence type="ECO:0000259" key="1">
    <source>
        <dbReference type="PROSITE" id="PS50830"/>
    </source>
</evidence>
<dbReference type="PROSITE" id="PS50830">
    <property type="entry name" value="TNASE_3"/>
    <property type="match status" value="1"/>
</dbReference>
<proteinExistence type="predicted"/>
<organism evidence="2 3">
    <name type="scientific">Mesomycoplasma flocculare ATCC 27399</name>
    <dbReference type="NCBI Taxonomy" id="743971"/>
    <lineage>
        <taxon>Bacteria</taxon>
        <taxon>Bacillati</taxon>
        <taxon>Mycoplasmatota</taxon>
        <taxon>Mycoplasmoidales</taxon>
        <taxon>Metamycoplasmataceae</taxon>
        <taxon>Mesomycoplasma</taxon>
    </lineage>
</organism>
<sequence>MKKIFQKLFLGTLNIIIVAFFAISCIVENHKFSYTEAQKYYKIEDFSKNPFEDLQNPQSQYAQNIRKFLDPKYQWQDEEKIKFKNEILPDKTYFEIISAQVEKWTDGDTVTLKALNSDKLPPIFNARLESIDTPEVGKKDGQGNYQKTKGLEGEYAQKAKNFAEKILPNKSIISFLFPKTGAARSYDRYVGSIYFGHDGFFKNYAVEIVKAGLAIPILQSGLAAINNESSIYSYVSIKQAAALENSINKKFGFYENLKDTKFVTITNMIKSVYKTRGVGAIDNFLVLGDINKDKNVFDWYEFGLEQKRKQKHEIRNEKNVRK</sequence>
<reference evidence="2 3" key="1">
    <citation type="journal article" date="2015" name="Genome Announc.">
        <title>Complete Genome Sequence of Mycoplasma flocculare Strain Ms42T (ATCC 27399T).</title>
        <authorList>
            <person name="Calcutt M.J."/>
            <person name="Foecking M.F."/>
            <person name="Heidari M.B."/>
            <person name="McIntosh M.A."/>
        </authorList>
    </citation>
    <scope>NUCLEOTIDE SEQUENCE [LARGE SCALE GENOMIC DNA]</scope>
    <source>
        <strain evidence="3">ATCC 27399</strain>
    </source>
</reference>
<dbReference type="OrthoDB" id="398206at2"/>
<dbReference type="SMART" id="SM00318">
    <property type="entry name" value="SNc"/>
    <property type="match status" value="1"/>
</dbReference>
<gene>
    <name evidence="2" type="ORF">MYF_01555</name>
</gene>
<dbReference type="PROSITE" id="PS51257">
    <property type="entry name" value="PROKAR_LIPOPROTEIN"/>
    <property type="match status" value="1"/>
</dbReference>
<keyword evidence="3" id="KW-1185">Reference proteome</keyword>
<accession>A0A0A8ECA1</accession>
<evidence type="ECO:0000313" key="3">
    <source>
        <dbReference type="Proteomes" id="UP000031129"/>
    </source>
</evidence>